<sequence>MLSLVLFVNAQIDIELNDWNWTLSYWQYALGCAGFGKHNKSLLDPVPRVLPPPSPPTLMENLLERGPPGNPFSFGKYLREKLKFDSERSYEGR</sequence>
<comment type="caution">
    <text evidence="1">The sequence shown here is derived from an EMBL/GenBank/DDBJ whole genome shotgun (WGS) entry which is preliminary data.</text>
</comment>
<proteinExistence type="predicted"/>
<reference evidence="1" key="1">
    <citation type="submission" date="2022-03" db="EMBL/GenBank/DDBJ databases">
        <authorList>
            <person name="Tunstrom K."/>
        </authorList>
    </citation>
    <scope>NUCLEOTIDE SEQUENCE</scope>
</reference>
<name>A0AAU9TW35_EUPED</name>
<keyword evidence="2" id="KW-1185">Reference proteome</keyword>
<evidence type="ECO:0000313" key="2">
    <source>
        <dbReference type="Proteomes" id="UP001153954"/>
    </source>
</evidence>
<dbReference type="EMBL" id="CAKOGL010000010">
    <property type="protein sequence ID" value="CAH2091300.1"/>
    <property type="molecule type" value="Genomic_DNA"/>
</dbReference>
<evidence type="ECO:0000313" key="1">
    <source>
        <dbReference type="EMBL" id="CAH2091300.1"/>
    </source>
</evidence>
<dbReference type="Proteomes" id="UP001153954">
    <property type="component" value="Unassembled WGS sequence"/>
</dbReference>
<gene>
    <name evidence="1" type="ORF">EEDITHA_LOCUS7177</name>
</gene>
<dbReference type="AlphaFoldDB" id="A0AAU9TW35"/>
<protein>
    <submittedName>
        <fullName evidence="1">Uncharacterized protein</fullName>
    </submittedName>
</protein>
<organism evidence="1 2">
    <name type="scientific">Euphydryas editha</name>
    <name type="common">Edith's checkerspot</name>
    <dbReference type="NCBI Taxonomy" id="104508"/>
    <lineage>
        <taxon>Eukaryota</taxon>
        <taxon>Metazoa</taxon>
        <taxon>Ecdysozoa</taxon>
        <taxon>Arthropoda</taxon>
        <taxon>Hexapoda</taxon>
        <taxon>Insecta</taxon>
        <taxon>Pterygota</taxon>
        <taxon>Neoptera</taxon>
        <taxon>Endopterygota</taxon>
        <taxon>Lepidoptera</taxon>
        <taxon>Glossata</taxon>
        <taxon>Ditrysia</taxon>
        <taxon>Papilionoidea</taxon>
        <taxon>Nymphalidae</taxon>
        <taxon>Nymphalinae</taxon>
        <taxon>Euphydryas</taxon>
    </lineage>
</organism>
<accession>A0AAU9TW35</accession>